<organism evidence="1">
    <name type="scientific">Absidia glauca</name>
    <name type="common">Pin mould</name>
    <dbReference type="NCBI Taxonomy" id="4829"/>
    <lineage>
        <taxon>Eukaryota</taxon>
        <taxon>Fungi</taxon>
        <taxon>Fungi incertae sedis</taxon>
        <taxon>Mucoromycota</taxon>
        <taxon>Mucoromycotina</taxon>
        <taxon>Mucoromycetes</taxon>
        <taxon>Mucorales</taxon>
        <taxon>Cunninghamellaceae</taxon>
        <taxon>Absidia</taxon>
    </lineage>
</organism>
<sequence length="148" mass="16823">MTTIHNFSNISEALEQSDIIGVKKIGAAIYVRRDCWAAAFQEIQELCACRFTSRRIHNNTGLSNSELNMYVGEPMALNLGRESRTEILFSKVCHCHRSGSYIPQREDRPHQKRSKKVNCPGKITIQCFRYNPGRLKKNSGVKKGPVQI</sequence>
<name>A0A168L6L1_ABSGL</name>
<dbReference type="InParanoid" id="A0A168L6L1"/>
<reference evidence="1" key="1">
    <citation type="submission" date="2016-04" db="EMBL/GenBank/DDBJ databases">
        <authorList>
            <person name="Evans L.H."/>
            <person name="Alamgir A."/>
            <person name="Owens N."/>
            <person name="Weber N.D."/>
            <person name="Virtaneva K."/>
            <person name="Barbian K."/>
            <person name="Babar A."/>
            <person name="Rosenke K."/>
        </authorList>
    </citation>
    <scope>NUCLEOTIDE SEQUENCE [LARGE SCALE GENOMIC DNA]</scope>
    <source>
        <strain evidence="1">CBS 101.48</strain>
    </source>
</reference>
<dbReference type="EMBL" id="LT550709">
    <property type="protein sequence ID" value="SAL96160.1"/>
    <property type="molecule type" value="Genomic_DNA"/>
</dbReference>
<evidence type="ECO:0000313" key="2">
    <source>
        <dbReference type="Proteomes" id="UP000078561"/>
    </source>
</evidence>
<evidence type="ECO:0000313" key="1">
    <source>
        <dbReference type="EMBL" id="SAL96160.1"/>
    </source>
</evidence>
<dbReference type="AlphaFoldDB" id="A0A168L6L1"/>
<keyword evidence="2" id="KW-1185">Reference proteome</keyword>
<dbReference type="Proteomes" id="UP000078561">
    <property type="component" value="Unassembled WGS sequence"/>
</dbReference>
<proteinExistence type="predicted"/>
<protein>
    <submittedName>
        <fullName evidence="1">Uncharacterized protein</fullName>
    </submittedName>
</protein>
<accession>A0A168L6L1</accession>
<gene>
    <name evidence="1" type="primary">ABSGL_01533.1 scaffold 1653</name>
</gene>